<dbReference type="Gene3D" id="2.40.10.10">
    <property type="entry name" value="Trypsin-like serine proteases"/>
    <property type="match status" value="2"/>
</dbReference>
<dbReference type="KEGG" id="aful:116501472"/>
<feature type="domain" description="Peptidase S1" evidence="11">
    <location>
        <begin position="111"/>
        <end position="342"/>
    </location>
</feature>
<feature type="chain" id="PRO_5026687463" evidence="10">
    <location>
        <begin position="29"/>
        <end position="345"/>
    </location>
</feature>
<dbReference type="SUPFAM" id="SSF50494">
    <property type="entry name" value="Trypsin-like serine proteases"/>
    <property type="match status" value="1"/>
</dbReference>
<feature type="signal peptide" evidence="10">
    <location>
        <begin position="1"/>
        <end position="28"/>
    </location>
</feature>
<dbReference type="InterPro" id="IPR001314">
    <property type="entry name" value="Peptidase_S1A"/>
</dbReference>
<dbReference type="CDD" id="cd00190">
    <property type="entry name" value="Tryp_SPc"/>
    <property type="match status" value="1"/>
</dbReference>
<evidence type="ECO:0000313" key="13">
    <source>
        <dbReference type="RefSeq" id="XP_032063227.1"/>
    </source>
</evidence>
<evidence type="ECO:0000313" key="12">
    <source>
        <dbReference type="Proteomes" id="UP000504639"/>
    </source>
</evidence>
<keyword evidence="7" id="KW-1015">Disulfide bond</keyword>
<dbReference type="SMART" id="SM00020">
    <property type="entry name" value="Tryp_SPc"/>
    <property type="match status" value="1"/>
</dbReference>
<keyword evidence="2" id="KW-0964">Secreted</keyword>
<proteinExistence type="predicted"/>
<organism evidence="12 13">
    <name type="scientific">Aythya fuligula</name>
    <name type="common">Tufted duck</name>
    <name type="synonym">Anas fuligula</name>
    <dbReference type="NCBI Taxonomy" id="219594"/>
    <lineage>
        <taxon>Eukaryota</taxon>
        <taxon>Metazoa</taxon>
        <taxon>Chordata</taxon>
        <taxon>Craniata</taxon>
        <taxon>Vertebrata</taxon>
        <taxon>Euteleostomi</taxon>
        <taxon>Archelosauria</taxon>
        <taxon>Archosauria</taxon>
        <taxon>Dinosauria</taxon>
        <taxon>Saurischia</taxon>
        <taxon>Theropoda</taxon>
        <taxon>Coelurosauria</taxon>
        <taxon>Aves</taxon>
        <taxon>Neognathae</taxon>
        <taxon>Galloanserae</taxon>
        <taxon>Anseriformes</taxon>
        <taxon>Anatidae</taxon>
        <taxon>Aythyinae</taxon>
        <taxon>Aythya</taxon>
    </lineage>
</organism>
<dbReference type="PANTHER" id="PTHR24278">
    <property type="entry name" value="COAGULATION FACTOR"/>
    <property type="match status" value="1"/>
</dbReference>
<gene>
    <name evidence="13" type="primary">LOC116501472</name>
</gene>
<keyword evidence="3" id="KW-0645">Protease</keyword>
<dbReference type="GeneID" id="116501472"/>
<evidence type="ECO:0000256" key="9">
    <source>
        <dbReference type="SAM" id="MobiDB-lite"/>
    </source>
</evidence>
<dbReference type="PROSITE" id="PS50240">
    <property type="entry name" value="TRYPSIN_DOM"/>
    <property type="match status" value="1"/>
</dbReference>
<reference evidence="13" key="1">
    <citation type="submission" date="2025-08" db="UniProtKB">
        <authorList>
            <consortium name="RefSeq"/>
        </authorList>
    </citation>
    <scope>IDENTIFICATION</scope>
    <source>
        <tissue evidence="13">Lung</tissue>
    </source>
</reference>
<dbReference type="InParanoid" id="A0A6J3EMW6"/>
<evidence type="ECO:0000256" key="1">
    <source>
        <dbReference type="ARBA" id="ARBA00004613"/>
    </source>
</evidence>
<keyword evidence="4 10" id="KW-0732">Signal</keyword>
<dbReference type="PRINTS" id="PR00722">
    <property type="entry name" value="CHYMOTRYPSIN"/>
</dbReference>
<evidence type="ECO:0000256" key="7">
    <source>
        <dbReference type="ARBA" id="ARBA00023157"/>
    </source>
</evidence>
<dbReference type="InterPro" id="IPR018114">
    <property type="entry name" value="TRYPSIN_HIS"/>
</dbReference>
<evidence type="ECO:0000256" key="4">
    <source>
        <dbReference type="ARBA" id="ARBA00022729"/>
    </source>
</evidence>
<sequence length="345" mass="37894">MAVMGHRGAVWLLPLILLFLQTVQTVLSDTCKVNNGNCGQFCKDEDEGVVCSCVDGYALGDDNKTCVPVVKFPCGKLQRKHEVGREKATASPDAHLSNEETTETPSDHPEVTEEAGSLPSACPWQAVLEKHDSWFCGGTILNEYFILTAAHCVTDSEKIQVIVGVVDRDEERPSTATHRVEKIIPYDEFDSKSFDGDIALIKLKEPITFSEDVIPACLPEEDFANDVLMNQTFGIISGFGNSFERAEPVRRMKVLQVPYVNKRTCTRALKHLVTSNMFCAGYSKDGQDACQGDGGGPHVTEYNGTYFATGIISWGEGCGNQGKYGIYTKLSSFLPWVRSVLTQNS</sequence>
<evidence type="ECO:0000256" key="6">
    <source>
        <dbReference type="ARBA" id="ARBA00022825"/>
    </source>
</evidence>
<dbReference type="PROSITE" id="PS00134">
    <property type="entry name" value="TRYPSIN_HIS"/>
    <property type="match status" value="1"/>
</dbReference>
<evidence type="ECO:0000256" key="2">
    <source>
        <dbReference type="ARBA" id="ARBA00022525"/>
    </source>
</evidence>
<dbReference type="InterPro" id="IPR043504">
    <property type="entry name" value="Peptidase_S1_PA_chymotrypsin"/>
</dbReference>
<dbReference type="InterPro" id="IPR001254">
    <property type="entry name" value="Trypsin_dom"/>
</dbReference>
<keyword evidence="5" id="KW-0378">Hydrolase</keyword>
<dbReference type="Pfam" id="PF14670">
    <property type="entry name" value="FXa_inhibition"/>
    <property type="match status" value="1"/>
</dbReference>
<dbReference type="SUPFAM" id="SSF57196">
    <property type="entry name" value="EGF/Laminin"/>
    <property type="match status" value="1"/>
</dbReference>
<dbReference type="RefSeq" id="XP_032063227.1">
    <property type="nucleotide sequence ID" value="XM_032207336.1"/>
</dbReference>
<feature type="region of interest" description="Disordered" evidence="9">
    <location>
        <begin position="83"/>
        <end position="116"/>
    </location>
</feature>
<dbReference type="Gene3D" id="2.10.25.10">
    <property type="entry name" value="Laminin"/>
    <property type="match status" value="1"/>
</dbReference>
<dbReference type="AlphaFoldDB" id="A0A6J3EMW6"/>
<keyword evidence="6" id="KW-0720">Serine protease</keyword>
<evidence type="ECO:0000256" key="3">
    <source>
        <dbReference type="ARBA" id="ARBA00022670"/>
    </source>
</evidence>
<accession>A0A6J3EMW6</accession>
<evidence type="ECO:0000256" key="5">
    <source>
        <dbReference type="ARBA" id="ARBA00022801"/>
    </source>
</evidence>
<dbReference type="InterPro" id="IPR050442">
    <property type="entry name" value="Peptidase_S1_coag_factors"/>
</dbReference>
<evidence type="ECO:0000256" key="10">
    <source>
        <dbReference type="SAM" id="SignalP"/>
    </source>
</evidence>
<keyword evidence="12" id="KW-1185">Reference proteome</keyword>
<dbReference type="GO" id="GO:0004252">
    <property type="term" value="F:serine-type endopeptidase activity"/>
    <property type="evidence" value="ECO:0007669"/>
    <property type="project" value="InterPro"/>
</dbReference>
<evidence type="ECO:0000259" key="11">
    <source>
        <dbReference type="PROSITE" id="PS50240"/>
    </source>
</evidence>
<dbReference type="Proteomes" id="UP000504639">
    <property type="component" value="Chromosome 1"/>
</dbReference>
<dbReference type="FunFam" id="2.40.10.10:FF:000120">
    <property type="entry name" value="Putative serine protease"/>
    <property type="match status" value="1"/>
</dbReference>
<evidence type="ECO:0000256" key="8">
    <source>
        <dbReference type="ARBA" id="ARBA00023180"/>
    </source>
</evidence>
<dbReference type="GO" id="GO:0005615">
    <property type="term" value="C:extracellular space"/>
    <property type="evidence" value="ECO:0007669"/>
    <property type="project" value="TreeGrafter"/>
</dbReference>
<dbReference type="PANTHER" id="PTHR24278:SF28">
    <property type="entry name" value="COAGULATION FACTOR X"/>
    <property type="match status" value="1"/>
</dbReference>
<dbReference type="GO" id="GO:0006508">
    <property type="term" value="P:proteolysis"/>
    <property type="evidence" value="ECO:0007669"/>
    <property type="project" value="UniProtKB-KW"/>
</dbReference>
<protein>
    <submittedName>
        <fullName evidence="13">Coagulation factor X-like</fullName>
    </submittedName>
</protein>
<comment type="subcellular location">
    <subcellularLocation>
        <location evidence="1">Secreted</location>
    </subcellularLocation>
</comment>
<dbReference type="Pfam" id="PF00089">
    <property type="entry name" value="Trypsin"/>
    <property type="match status" value="1"/>
</dbReference>
<keyword evidence="8" id="KW-0325">Glycoprotein</keyword>
<name>A0A6J3EMW6_AYTFU</name>
<dbReference type="InterPro" id="IPR009003">
    <property type="entry name" value="Peptidase_S1_PA"/>
</dbReference>